<geneLocation type="plasmid" evidence="1 2">
    <name>pLPU83a</name>
</geneLocation>
<organism evidence="1 2">
    <name type="scientific">Rhizobium favelukesii</name>
    <dbReference type="NCBI Taxonomy" id="348824"/>
    <lineage>
        <taxon>Bacteria</taxon>
        <taxon>Pseudomonadati</taxon>
        <taxon>Pseudomonadota</taxon>
        <taxon>Alphaproteobacteria</taxon>
        <taxon>Hyphomicrobiales</taxon>
        <taxon>Rhizobiaceae</taxon>
        <taxon>Rhizobium/Agrobacterium group</taxon>
        <taxon>Rhizobium</taxon>
    </lineage>
</organism>
<protein>
    <submittedName>
        <fullName evidence="1">Uncharacterized protein</fullName>
    </submittedName>
</protein>
<gene>
    <name evidence="1" type="ORF">LPU83_pLPU83a_0054</name>
</gene>
<proteinExistence type="predicted"/>
<keyword evidence="2" id="KW-1185">Reference proteome</keyword>
<evidence type="ECO:0000313" key="1">
    <source>
        <dbReference type="EMBL" id="CDM59895.1"/>
    </source>
</evidence>
<keyword evidence="1" id="KW-0614">Plasmid</keyword>
<dbReference type="HOGENOM" id="CLU_2603617_0_0_5"/>
<accession>W6RHN2</accession>
<sequence>MFGTMGIAFCVRFRRGDAVALRARNQVADGEVLHDCRSAMSRVAVPVVPIWMHLRLRIEHLAWFQAATIVRRNGVQVGG</sequence>
<name>W6RHN2_9HYPH</name>
<dbReference type="EMBL" id="HG916853">
    <property type="protein sequence ID" value="CDM59895.1"/>
    <property type="molecule type" value="Genomic_DNA"/>
</dbReference>
<evidence type="ECO:0000313" key="2">
    <source>
        <dbReference type="Proteomes" id="UP000019443"/>
    </source>
</evidence>
<dbReference type="Proteomes" id="UP000019443">
    <property type="component" value="Plasmid pLPU83a"/>
</dbReference>
<reference evidence="1" key="1">
    <citation type="submission" date="2013-11" db="EMBL/GenBank/DDBJ databases">
        <title>Draft genome sequence of the broad-host-range Rhizobium sp. LPU83 strain, a member of the low-genetic diversity Oregon-like Rhizobium sp. group.</title>
        <authorList>
            <person name="Wibberg D."/>
            <person name="Puehler A."/>
            <person name="Schlueter A."/>
        </authorList>
    </citation>
    <scope>NUCLEOTIDE SEQUENCE [LARGE SCALE GENOMIC DNA]</scope>
    <source>
        <strain evidence="1">LPU83</strain>
        <plasmid evidence="1">pLPU83a</plasmid>
    </source>
</reference>
<dbReference type="PATRIC" id="fig|348824.6.peg.4568"/>
<dbReference type="AlphaFoldDB" id="W6RHN2"/>
<dbReference type="KEGG" id="rhl:LPU83_pLPU83a_0054"/>